<accession>A0A835MBI6</accession>
<evidence type="ECO:0000313" key="4">
    <source>
        <dbReference type="Proteomes" id="UP000631114"/>
    </source>
</evidence>
<dbReference type="OrthoDB" id="766386at2759"/>
<feature type="region of interest" description="Disordered" evidence="1">
    <location>
        <begin position="306"/>
        <end position="471"/>
    </location>
</feature>
<dbReference type="SMART" id="SM01054">
    <property type="entry name" value="CaM_binding"/>
    <property type="match status" value="1"/>
</dbReference>
<organism evidence="3 4">
    <name type="scientific">Coptis chinensis</name>
    <dbReference type="NCBI Taxonomy" id="261450"/>
    <lineage>
        <taxon>Eukaryota</taxon>
        <taxon>Viridiplantae</taxon>
        <taxon>Streptophyta</taxon>
        <taxon>Embryophyta</taxon>
        <taxon>Tracheophyta</taxon>
        <taxon>Spermatophyta</taxon>
        <taxon>Magnoliopsida</taxon>
        <taxon>Ranunculales</taxon>
        <taxon>Ranunculaceae</taxon>
        <taxon>Coptidoideae</taxon>
        <taxon>Coptis</taxon>
    </lineage>
</organism>
<feature type="region of interest" description="Disordered" evidence="1">
    <location>
        <begin position="1"/>
        <end position="36"/>
    </location>
</feature>
<feature type="compositionally biased region" description="Basic and acidic residues" evidence="1">
    <location>
        <begin position="438"/>
        <end position="460"/>
    </location>
</feature>
<protein>
    <recommendedName>
        <fullName evidence="2">Calmodulin-binding domain-containing protein</fullName>
    </recommendedName>
</protein>
<dbReference type="InterPro" id="IPR012417">
    <property type="entry name" value="CaM-bd_dom_pln"/>
</dbReference>
<feature type="compositionally biased region" description="Basic and acidic residues" evidence="1">
    <location>
        <begin position="306"/>
        <end position="317"/>
    </location>
</feature>
<feature type="region of interest" description="Disordered" evidence="1">
    <location>
        <begin position="146"/>
        <end position="166"/>
    </location>
</feature>
<evidence type="ECO:0000256" key="1">
    <source>
        <dbReference type="SAM" id="MobiDB-lite"/>
    </source>
</evidence>
<reference evidence="3 4" key="1">
    <citation type="submission" date="2020-10" db="EMBL/GenBank/DDBJ databases">
        <title>The Coptis chinensis genome and diversification of protoberbering-type alkaloids.</title>
        <authorList>
            <person name="Wang B."/>
            <person name="Shu S."/>
            <person name="Song C."/>
            <person name="Liu Y."/>
        </authorList>
    </citation>
    <scope>NUCLEOTIDE SEQUENCE [LARGE SCALE GENOMIC DNA]</scope>
    <source>
        <strain evidence="3">HL-2020</strain>
        <tissue evidence="3">Leaf</tissue>
    </source>
</reference>
<feature type="compositionally biased region" description="Low complexity" evidence="1">
    <location>
        <begin position="25"/>
        <end position="36"/>
    </location>
</feature>
<evidence type="ECO:0000259" key="2">
    <source>
        <dbReference type="SMART" id="SM01054"/>
    </source>
</evidence>
<sequence>MAEKRIEMSLSPELIQHKDGSLRRSSTGIPSTSNSSEKILPHYLRASTGSCHDLCKYGRMHALEAKENHPILKGNKAIHGERSLPIKSRSARTRRKKPLIKSTPTLVLESRISDTAEINKQQTKIFKQKAPSPAKEIINVAKSRFSSQPKRVAAKSPSSSLNLPRDQIGRRSIDDAMNSKNGKISKIGQKKNMVLPKAALVPKPSLNRTTSLNAIKARVLQSGSPLKNVNKTQKDESKPPIEEKVFEKTLYVIDPKPFVIEPKPYVIETKPFVIEPKPYVIETKPFVIEPKPYVIEPKPYIIETKPDRKTLELDRPESVNLSRLSSPSSSSSSSSSSSPPSPSLKLHVGEEYAESDCGGTETEEYVETETDSEYSETENRNQTDTSKEDYQRRPRKAAMVHPEDDDPAHKLTFRRGKVVDLKSENSAPRRLRFRKGRVLGENENGKGDNKRKNFKKREVDNGGSTGDAESEKVVLRHQDVNGKKDAQGLFNNVIEETASKLAETRKSKVKALVGAFETVISLQERKPSATSSG</sequence>
<name>A0A835MBI6_9MAGN</name>
<proteinExistence type="predicted"/>
<feature type="domain" description="Calmodulin-binding" evidence="2">
    <location>
        <begin position="407"/>
        <end position="521"/>
    </location>
</feature>
<feature type="compositionally biased region" description="Acidic residues" evidence="1">
    <location>
        <begin position="361"/>
        <end position="376"/>
    </location>
</feature>
<dbReference type="PANTHER" id="PTHR33349:SF1">
    <property type="entry name" value="EMB|CAB62594.1"/>
    <property type="match status" value="1"/>
</dbReference>
<dbReference type="Proteomes" id="UP000631114">
    <property type="component" value="Unassembled WGS sequence"/>
</dbReference>
<dbReference type="Pfam" id="PF07839">
    <property type="entry name" value="CaM_binding"/>
    <property type="match status" value="1"/>
</dbReference>
<dbReference type="AlphaFoldDB" id="A0A835MBI6"/>
<dbReference type="GO" id="GO:0005516">
    <property type="term" value="F:calmodulin binding"/>
    <property type="evidence" value="ECO:0007669"/>
    <property type="project" value="InterPro"/>
</dbReference>
<evidence type="ECO:0000313" key="3">
    <source>
        <dbReference type="EMBL" id="KAF9626515.1"/>
    </source>
</evidence>
<gene>
    <name evidence="3" type="ORF">IFM89_034449</name>
</gene>
<keyword evidence="4" id="KW-1185">Reference proteome</keyword>
<feature type="compositionally biased region" description="Low complexity" evidence="1">
    <location>
        <begin position="325"/>
        <end position="338"/>
    </location>
</feature>
<feature type="compositionally biased region" description="Basic and acidic residues" evidence="1">
    <location>
        <begin position="377"/>
        <end position="392"/>
    </location>
</feature>
<dbReference type="EMBL" id="JADFTS010000001">
    <property type="protein sequence ID" value="KAF9626515.1"/>
    <property type="molecule type" value="Genomic_DNA"/>
</dbReference>
<dbReference type="PANTHER" id="PTHR33349">
    <property type="entry name" value="EMB|CAB62594.1"/>
    <property type="match status" value="1"/>
</dbReference>
<comment type="caution">
    <text evidence="3">The sequence shown here is derived from an EMBL/GenBank/DDBJ whole genome shotgun (WGS) entry which is preliminary data.</text>
</comment>